<evidence type="ECO:0000313" key="3">
    <source>
        <dbReference type="Proteomes" id="UP000606720"/>
    </source>
</evidence>
<gene>
    <name evidence="2" type="ORF">H8S17_01555</name>
</gene>
<dbReference type="AlphaFoldDB" id="A0A923LLB5"/>
<proteinExistence type="predicted"/>
<organism evidence="2 3">
    <name type="scientific">Roseburia zhanii</name>
    <dbReference type="NCBI Taxonomy" id="2763064"/>
    <lineage>
        <taxon>Bacteria</taxon>
        <taxon>Bacillati</taxon>
        <taxon>Bacillota</taxon>
        <taxon>Clostridia</taxon>
        <taxon>Lachnospirales</taxon>
        <taxon>Lachnospiraceae</taxon>
        <taxon>Roseburia</taxon>
    </lineage>
</organism>
<dbReference type="RefSeq" id="WP_186865940.1">
    <property type="nucleotide sequence ID" value="NZ_JACOPH010000001.1"/>
</dbReference>
<name>A0A923LLB5_9FIRM</name>
<protein>
    <submittedName>
        <fullName evidence="2">Metal-binding protein</fullName>
    </submittedName>
</protein>
<feature type="domain" description="Cysteine-rich small" evidence="1">
    <location>
        <begin position="6"/>
        <end position="76"/>
    </location>
</feature>
<dbReference type="Proteomes" id="UP000606720">
    <property type="component" value="Unassembled WGS sequence"/>
</dbReference>
<comment type="caution">
    <text evidence="2">The sequence shown here is derived from an EMBL/GenBank/DDBJ whole genome shotgun (WGS) entry which is preliminary data.</text>
</comment>
<evidence type="ECO:0000313" key="2">
    <source>
        <dbReference type="EMBL" id="MBC5712907.1"/>
    </source>
</evidence>
<dbReference type="EMBL" id="JACOPH010000001">
    <property type="protein sequence ID" value="MBC5712907.1"/>
    <property type="molecule type" value="Genomic_DNA"/>
</dbReference>
<reference evidence="2" key="1">
    <citation type="submission" date="2020-08" db="EMBL/GenBank/DDBJ databases">
        <title>Genome public.</title>
        <authorList>
            <person name="Liu C."/>
            <person name="Sun Q."/>
        </authorList>
    </citation>
    <scope>NUCLEOTIDE SEQUENCE</scope>
    <source>
        <strain evidence="2">BX1005</strain>
    </source>
</reference>
<dbReference type="Pfam" id="PF04071">
    <property type="entry name" value="zf-like"/>
    <property type="match status" value="1"/>
</dbReference>
<dbReference type="InterPro" id="IPR007212">
    <property type="entry name" value="Zf-like"/>
</dbReference>
<evidence type="ECO:0000259" key="1">
    <source>
        <dbReference type="Pfam" id="PF04071"/>
    </source>
</evidence>
<keyword evidence="3" id="KW-1185">Reference proteome</keyword>
<sequence>MQNSYRYFENIDCKYFPCHKGLKDFNCLFCYCPMYTKEHCPGNPKYIEANGRKIKNCSDCTFPHQPENYDKIMQILRE</sequence>
<accession>A0A923LLB5</accession>